<dbReference type="InterPro" id="IPR036388">
    <property type="entry name" value="WH-like_DNA-bd_sf"/>
</dbReference>
<dbReference type="PROSITE" id="PS51755">
    <property type="entry name" value="OMPR_PHOB"/>
    <property type="match status" value="1"/>
</dbReference>
<dbReference type="InterPro" id="IPR051677">
    <property type="entry name" value="AfsR-DnrI-RedD_regulator"/>
</dbReference>
<dbReference type="Proteomes" id="UP000824681">
    <property type="component" value="Chromosome"/>
</dbReference>
<dbReference type="SMART" id="SM00862">
    <property type="entry name" value="Trans_reg_C"/>
    <property type="match status" value="1"/>
</dbReference>
<dbReference type="PRINTS" id="PR00364">
    <property type="entry name" value="DISEASERSIST"/>
</dbReference>
<dbReference type="InterPro" id="IPR005158">
    <property type="entry name" value="BTAD"/>
</dbReference>
<sequence>MKVNLLGPLEVRREGDVVTPSAPKLRRMLSLLVVHANSVVPNEQIIEELWDANPPTTVTTTLQTYVYQLRKTLRHHGGEQGPDAAGLHTSLGGYLMSLPPDVVDLMRFERLAQAGRAALEAGEFEQAAANLSQGLGLWHGPMLADVSQGPVLRAEVLRLEELRRNTLEQRIEADLQLGRHREVLDELVRLAEEQPTHEGFQAKLMVALYRAERPQEALHVYRRTCSALASELGLDPSRRLQRIQHAIMSADRSLDVPSVADRVSVHPGPVRPAEGTLVGRQQHVDQALSGLAAGREHVPAVVVISGPPGSGKSALRTEVGARAAERYPDGQVHADALDAAGRPLDAGGLLLTLLRAIGLPEDLIPAADEERARLFRAWTAERRMLVTLDDVADVGQFLPLLPSNSGCGVLVASRRLLYSPEITSTVSLGPLGVEEGVELLAGLLGCRRVAAERAAAGQLVRLCGGLPSTLSDVAEWLLCEPHESLERALSRVRDEISGPVPPACGGIGPRESVERSYRLASPDVRRTFRLLSTAGTASFPVPAVARLLGVPEYQAEYRLEELVDLWLVEVVPGARDGRPHYRVLPSVRQVGRRLAEEAGDGLAPEVPRQPAARPPLVQVPQEV</sequence>
<feature type="DNA-binding region" description="OmpR/PhoB-type" evidence="5">
    <location>
        <begin position="1"/>
        <end position="98"/>
    </location>
</feature>
<dbReference type="Gene3D" id="1.10.10.10">
    <property type="entry name" value="Winged helix-like DNA-binding domain superfamily/Winged helix DNA-binding domain"/>
    <property type="match status" value="1"/>
</dbReference>
<keyword evidence="3 5" id="KW-0238">DNA-binding</keyword>
<dbReference type="PANTHER" id="PTHR35807">
    <property type="entry name" value="TRANSCRIPTIONAL REGULATOR REDD-RELATED"/>
    <property type="match status" value="1"/>
</dbReference>
<keyword evidence="4" id="KW-0804">Transcription</keyword>
<evidence type="ECO:0000256" key="1">
    <source>
        <dbReference type="ARBA" id="ARBA00005820"/>
    </source>
</evidence>
<dbReference type="SMART" id="SM01043">
    <property type="entry name" value="BTAD"/>
    <property type="match status" value="1"/>
</dbReference>
<evidence type="ECO:0000313" key="8">
    <source>
        <dbReference type="EMBL" id="QYC40156.1"/>
    </source>
</evidence>
<dbReference type="InterPro" id="IPR016032">
    <property type="entry name" value="Sig_transdc_resp-reg_C-effctor"/>
</dbReference>
<dbReference type="PANTHER" id="PTHR35807:SF1">
    <property type="entry name" value="TRANSCRIPTIONAL REGULATOR REDD"/>
    <property type="match status" value="1"/>
</dbReference>
<dbReference type="Gene3D" id="3.40.50.300">
    <property type="entry name" value="P-loop containing nucleotide triphosphate hydrolases"/>
    <property type="match status" value="1"/>
</dbReference>
<keyword evidence="9" id="KW-1185">Reference proteome</keyword>
<dbReference type="RefSeq" id="WP_020546110.1">
    <property type="nucleotide sequence ID" value="NZ_CP068985.1"/>
</dbReference>
<dbReference type="SUPFAM" id="SSF52540">
    <property type="entry name" value="P-loop containing nucleoside triphosphate hydrolases"/>
    <property type="match status" value="1"/>
</dbReference>
<organism evidence="8 9">
    <name type="scientific">Nonomuraea coxensis DSM 45129</name>
    <dbReference type="NCBI Taxonomy" id="1122611"/>
    <lineage>
        <taxon>Bacteria</taxon>
        <taxon>Bacillati</taxon>
        <taxon>Actinomycetota</taxon>
        <taxon>Actinomycetes</taxon>
        <taxon>Streptosporangiales</taxon>
        <taxon>Streptosporangiaceae</taxon>
        <taxon>Nonomuraea</taxon>
    </lineage>
</organism>
<evidence type="ECO:0000256" key="2">
    <source>
        <dbReference type="ARBA" id="ARBA00023015"/>
    </source>
</evidence>
<evidence type="ECO:0000256" key="6">
    <source>
        <dbReference type="SAM" id="MobiDB-lite"/>
    </source>
</evidence>
<dbReference type="InterPro" id="IPR011990">
    <property type="entry name" value="TPR-like_helical_dom_sf"/>
</dbReference>
<keyword evidence="2" id="KW-0805">Transcription regulation</keyword>
<dbReference type="Pfam" id="PF00486">
    <property type="entry name" value="Trans_reg_C"/>
    <property type="match status" value="1"/>
</dbReference>
<dbReference type="InterPro" id="IPR027417">
    <property type="entry name" value="P-loop_NTPase"/>
</dbReference>
<name>A0ABX8TZM1_9ACTN</name>
<gene>
    <name evidence="8" type="primary">afsR9</name>
    <name evidence="8" type="ORF">Nocox_12690</name>
</gene>
<feature type="region of interest" description="Disordered" evidence="6">
    <location>
        <begin position="596"/>
        <end position="623"/>
    </location>
</feature>
<proteinExistence type="inferred from homology"/>
<evidence type="ECO:0000256" key="3">
    <source>
        <dbReference type="ARBA" id="ARBA00023125"/>
    </source>
</evidence>
<feature type="domain" description="OmpR/PhoB-type" evidence="7">
    <location>
        <begin position="1"/>
        <end position="98"/>
    </location>
</feature>
<evidence type="ECO:0000256" key="4">
    <source>
        <dbReference type="ARBA" id="ARBA00023163"/>
    </source>
</evidence>
<accession>A0ABX8TZM1</accession>
<dbReference type="Pfam" id="PF03704">
    <property type="entry name" value="BTAD"/>
    <property type="match status" value="1"/>
</dbReference>
<dbReference type="SUPFAM" id="SSF48452">
    <property type="entry name" value="TPR-like"/>
    <property type="match status" value="1"/>
</dbReference>
<dbReference type="InterPro" id="IPR001867">
    <property type="entry name" value="OmpR/PhoB-type_DNA-bd"/>
</dbReference>
<dbReference type="SUPFAM" id="SSF46894">
    <property type="entry name" value="C-terminal effector domain of the bipartite response regulators"/>
    <property type="match status" value="1"/>
</dbReference>
<evidence type="ECO:0000256" key="5">
    <source>
        <dbReference type="PROSITE-ProRule" id="PRU01091"/>
    </source>
</evidence>
<dbReference type="EMBL" id="CP068985">
    <property type="protein sequence ID" value="QYC40156.1"/>
    <property type="molecule type" value="Genomic_DNA"/>
</dbReference>
<reference evidence="8 9" key="1">
    <citation type="journal article" date="2021" name="ACS Chem. Biol.">
        <title>Genomic-Led Discovery of a Novel Glycopeptide Antibiotic by Nonomuraea coxensis DSM 45129.</title>
        <authorList>
            <person name="Yushchuk O."/>
            <person name="Vior N.M."/>
            <person name="Andreo-Vidal A."/>
            <person name="Berini F."/>
            <person name="Ruckert C."/>
            <person name="Busche T."/>
            <person name="Binda E."/>
            <person name="Kalinowski J."/>
            <person name="Truman A.W."/>
            <person name="Marinelli F."/>
        </authorList>
    </citation>
    <scope>NUCLEOTIDE SEQUENCE [LARGE SCALE GENOMIC DNA]</scope>
    <source>
        <strain evidence="8 9">DSM 45129</strain>
    </source>
</reference>
<dbReference type="Gene3D" id="1.25.40.10">
    <property type="entry name" value="Tetratricopeptide repeat domain"/>
    <property type="match status" value="1"/>
</dbReference>
<dbReference type="CDD" id="cd15831">
    <property type="entry name" value="BTAD"/>
    <property type="match status" value="1"/>
</dbReference>
<protein>
    <submittedName>
        <fullName evidence="8">Regulatory protein AfsR</fullName>
    </submittedName>
</protein>
<comment type="similarity">
    <text evidence="1">Belongs to the AfsR/DnrI/RedD regulatory family.</text>
</comment>
<evidence type="ECO:0000313" key="9">
    <source>
        <dbReference type="Proteomes" id="UP000824681"/>
    </source>
</evidence>
<evidence type="ECO:0000259" key="7">
    <source>
        <dbReference type="PROSITE" id="PS51755"/>
    </source>
</evidence>